<dbReference type="SFLD" id="SFLDG01129">
    <property type="entry name" value="C1.5:_HAD__Beta-PGM__Phosphata"/>
    <property type="match status" value="1"/>
</dbReference>
<dbReference type="RefSeq" id="WP_212532618.1">
    <property type="nucleotide sequence ID" value="NZ_JAGSOG010000263.1"/>
</dbReference>
<evidence type="ECO:0000313" key="2">
    <source>
        <dbReference type="Proteomes" id="UP000675781"/>
    </source>
</evidence>
<sequence>MRSIKAIIFDFDGLLMDTETTLLECWRYEWRQYGLELDPTTFFADHGGDVSAEHYRRLAEAVGPDFDLELSRTRRLAYRDELHAGLGLREGIEHWLTEARDSGLSCAVASSSPRSWVTGLLGGVDRLDPFTTLAFGDEVPEHKPAPDVYLLALDRLGLDPSEAVAVEDSPHGVAAAKAAGLACIAIPHPHVDPARFPHADLLLRSAADLTLPAALARLAAQRRELTTPEG</sequence>
<dbReference type="InterPro" id="IPR023198">
    <property type="entry name" value="PGP-like_dom2"/>
</dbReference>
<organism evidence="1 2">
    <name type="scientific">Actinospica durhamensis</name>
    <dbReference type="NCBI Taxonomy" id="1508375"/>
    <lineage>
        <taxon>Bacteria</taxon>
        <taxon>Bacillati</taxon>
        <taxon>Actinomycetota</taxon>
        <taxon>Actinomycetes</taxon>
        <taxon>Catenulisporales</taxon>
        <taxon>Actinospicaceae</taxon>
        <taxon>Actinospica</taxon>
    </lineage>
</organism>
<gene>
    <name evidence="1" type="ORF">KDL01_33100</name>
</gene>
<proteinExistence type="predicted"/>
<dbReference type="Proteomes" id="UP000675781">
    <property type="component" value="Unassembled WGS sequence"/>
</dbReference>
<dbReference type="InterPro" id="IPR023214">
    <property type="entry name" value="HAD_sf"/>
</dbReference>
<dbReference type="PANTHER" id="PTHR18901">
    <property type="entry name" value="2-DEOXYGLUCOSE-6-PHOSPHATE PHOSPHATASE 2"/>
    <property type="match status" value="1"/>
</dbReference>
<dbReference type="AlphaFoldDB" id="A0A941EU57"/>
<dbReference type="NCBIfam" id="TIGR01509">
    <property type="entry name" value="HAD-SF-IA-v3"/>
    <property type="match status" value="1"/>
</dbReference>
<accession>A0A941EU57</accession>
<protein>
    <submittedName>
        <fullName evidence="1">HAD family phosphatase</fullName>
    </submittedName>
</protein>
<dbReference type="Gene3D" id="3.40.50.1000">
    <property type="entry name" value="HAD superfamily/HAD-like"/>
    <property type="match status" value="1"/>
</dbReference>
<comment type="caution">
    <text evidence="1">The sequence shown here is derived from an EMBL/GenBank/DDBJ whole genome shotgun (WGS) entry which is preliminary data.</text>
</comment>
<dbReference type="SUPFAM" id="SSF56784">
    <property type="entry name" value="HAD-like"/>
    <property type="match status" value="1"/>
</dbReference>
<dbReference type="EMBL" id="JAGSOG010000263">
    <property type="protein sequence ID" value="MBR7838157.1"/>
    <property type="molecule type" value="Genomic_DNA"/>
</dbReference>
<evidence type="ECO:0000313" key="1">
    <source>
        <dbReference type="EMBL" id="MBR7838157.1"/>
    </source>
</evidence>
<dbReference type="PRINTS" id="PR00413">
    <property type="entry name" value="HADHALOGNASE"/>
</dbReference>
<reference evidence="1" key="1">
    <citation type="submission" date="2021-04" db="EMBL/GenBank/DDBJ databases">
        <title>Genome based classification of Actinospica acidithermotolerans sp. nov., an actinobacterium isolated from an Indonesian hot spring.</title>
        <authorList>
            <person name="Kusuma A.B."/>
            <person name="Putra K.E."/>
            <person name="Nafisah S."/>
            <person name="Loh J."/>
            <person name="Nouioui I."/>
            <person name="Goodfellow M."/>
        </authorList>
    </citation>
    <scope>NUCLEOTIDE SEQUENCE</scope>
    <source>
        <strain evidence="1">CSCA 57</strain>
    </source>
</reference>
<dbReference type="Gene3D" id="1.10.150.240">
    <property type="entry name" value="Putative phosphatase, domain 2"/>
    <property type="match status" value="1"/>
</dbReference>
<keyword evidence="2" id="KW-1185">Reference proteome</keyword>
<name>A0A941EU57_9ACTN</name>
<dbReference type="InterPro" id="IPR041492">
    <property type="entry name" value="HAD_2"/>
</dbReference>
<dbReference type="InterPro" id="IPR006439">
    <property type="entry name" value="HAD-SF_hydro_IA"/>
</dbReference>
<dbReference type="InterPro" id="IPR036412">
    <property type="entry name" value="HAD-like_sf"/>
</dbReference>
<dbReference type="Pfam" id="PF13419">
    <property type="entry name" value="HAD_2"/>
    <property type="match status" value="1"/>
</dbReference>
<dbReference type="PANTHER" id="PTHR18901:SF38">
    <property type="entry name" value="PSEUDOURIDINE-5'-PHOSPHATASE"/>
    <property type="match status" value="1"/>
</dbReference>
<dbReference type="SFLD" id="SFLDS00003">
    <property type="entry name" value="Haloacid_Dehalogenase"/>
    <property type="match status" value="1"/>
</dbReference>